<dbReference type="Proteomes" id="UP000239867">
    <property type="component" value="Chromosome"/>
</dbReference>
<feature type="binding site" evidence="6">
    <location>
        <position position="86"/>
    </location>
    <ligand>
        <name>[4Fe-4S] cluster</name>
        <dbReference type="ChEBI" id="CHEBI:49883"/>
        <note>4Fe-4S-S-AdoMet</note>
    </ligand>
</feature>
<dbReference type="InterPro" id="IPR013785">
    <property type="entry name" value="Aldolase_TIM"/>
</dbReference>
<dbReference type="OrthoDB" id="9778883at2"/>
<proteinExistence type="predicted"/>
<dbReference type="InterPro" id="IPR007197">
    <property type="entry name" value="rSAM"/>
</dbReference>
<evidence type="ECO:0000256" key="4">
    <source>
        <dbReference type="ARBA" id="ARBA00023004"/>
    </source>
</evidence>
<dbReference type="KEGG" id="deo:CAY53_11400"/>
<dbReference type="InterPro" id="IPR034457">
    <property type="entry name" value="Organic_radical-activating"/>
</dbReference>
<dbReference type="Pfam" id="PF04055">
    <property type="entry name" value="Radical_SAM"/>
    <property type="match status" value="1"/>
</dbReference>
<dbReference type="EMBL" id="CP021255">
    <property type="protein sequence ID" value="AVD72002.1"/>
    <property type="molecule type" value="Genomic_DNA"/>
</dbReference>
<dbReference type="InterPro" id="IPR027596">
    <property type="entry name" value="AmmeMemoSam_rS"/>
</dbReference>
<evidence type="ECO:0000259" key="7">
    <source>
        <dbReference type="PROSITE" id="PS51918"/>
    </source>
</evidence>
<dbReference type="InterPro" id="IPR058240">
    <property type="entry name" value="rSAM_sf"/>
</dbReference>
<dbReference type="PANTHER" id="PTHR30352:SF5">
    <property type="entry name" value="PYRUVATE FORMATE-LYASE 1-ACTIVATING ENZYME"/>
    <property type="match status" value="1"/>
</dbReference>
<evidence type="ECO:0000256" key="2">
    <source>
        <dbReference type="ARBA" id="ARBA00022691"/>
    </source>
</evidence>
<evidence type="ECO:0000256" key="1">
    <source>
        <dbReference type="ARBA" id="ARBA00022485"/>
    </source>
</evidence>
<accession>A0A2L1GQQ2</accession>
<dbReference type="RefSeq" id="WP_104937207.1">
    <property type="nucleotide sequence ID" value="NZ_CP021255.1"/>
</dbReference>
<dbReference type="SFLD" id="SFLDS00029">
    <property type="entry name" value="Radical_SAM"/>
    <property type="match status" value="1"/>
</dbReference>
<sequence>MMEARWYEKAAGDMVRCGLCAQGCRIGPDGRGLCRVRENRAGRLYSLVYGQVAAEAVDPVEKKPLYHFLSRTRTWSIATPGCNFRCLHCQNHRLSQVGDRPMPATVRRRPGDVAAMALAAGCKSVSYTYSEPTVFLEFAEDCGLAAHEAGLANILVSNGFMSEAAAQSAGAWLDAANIDLKAFSDDFYRRVCGARLQPVLDTIGRLFAQGIWLEVTTLIIPGLNDDAAELQALARFLAGLSPDLPWHLSAFHPACRLQNVPPTPTATLLRARDIGRAVGLRHVYLGNVRLDGAGDTLCPACGSLVIRRQGYCAEFPAEPGRCPHCGLLLAGRWQ</sequence>
<evidence type="ECO:0000313" key="9">
    <source>
        <dbReference type="Proteomes" id="UP000239867"/>
    </source>
</evidence>
<dbReference type="GO" id="GO:0051539">
    <property type="term" value="F:4 iron, 4 sulfur cluster binding"/>
    <property type="evidence" value="ECO:0007669"/>
    <property type="project" value="UniProtKB-KW"/>
</dbReference>
<dbReference type="InterPro" id="IPR006638">
    <property type="entry name" value="Elp3/MiaA/NifB-like_rSAM"/>
</dbReference>
<keyword evidence="9" id="KW-1185">Reference proteome</keyword>
<feature type="domain" description="Radical SAM core" evidence="7">
    <location>
        <begin position="67"/>
        <end position="285"/>
    </location>
</feature>
<gene>
    <name evidence="8" type="ORF">CAY53_11400</name>
</gene>
<reference evidence="8 9" key="1">
    <citation type="journal article" date="2018" name="MBio">
        <title>Insights into the evolution of host association through the isolation and characterization of a novel human periodontal pathobiont, Desulfobulbus oralis.</title>
        <authorList>
            <person name="Cross K.L."/>
            <person name="Chirania P."/>
            <person name="Xiong W."/>
            <person name="Beall C.J."/>
            <person name="Elkins J.G."/>
            <person name="Giannone R.J."/>
            <person name="Griffen A.L."/>
            <person name="Guss A.M."/>
            <person name="Hettich R.L."/>
            <person name="Joshi S.S."/>
            <person name="Mokrzan E.M."/>
            <person name="Martin R.K."/>
            <person name="Zhulin I.B."/>
            <person name="Leys E.J."/>
            <person name="Podar M."/>
        </authorList>
    </citation>
    <scope>NUCLEOTIDE SEQUENCE [LARGE SCALE GENOMIC DNA]</scope>
    <source>
        <strain evidence="8 9">ORNL</strain>
    </source>
</reference>
<dbReference type="CDD" id="cd01335">
    <property type="entry name" value="Radical_SAM"/>
    <property type="match status" value="1"/>
</dbReference>
<dbReference type="PIRSF" id="PIRSF004869">
    <property type="entry name" value="PflX_prd"/>
    <property type="match status" value="1"/>
</dbReference>
<keyword evidence="4 6" id="KW-0408">Iron</keyword>
<dbReference type="PANTHER" id="PTHR30352">
    <property type="entry name" value="PYRUVATE FORMATE-LYASE-ACTIVATING ENZYME"/>
    <property type="match status" value="1"/>
</dbReference>
<dbReference type="AlphaFoldDB" id="A0A2L1GQQ2"/>
<dbReference type="PROSITE" id="PS51918">
    <property type="entry name" value="RADICAL_SAM"/>
    <property type="match status" value="1"/>
</dbReference>
<dbReference type="GO" id="GO:0046872">
    <property type="term" value="F:metal ion binding"/>
    <property type="evidence" value="ECO:0007669"/>
    <property type="project" value="UniProtKB-KW"/>
</dbReference>
<dbReference type="SUPFAM" id="SSF102114">
    <property type="entry name" value="Radical SAM enzymes"/>
    <property type="match status" value="1"/>
</dbReference>
<evidence type="ECO:0000313" key="8">
    <source>
        <dbReference type="EMBL" id="AVD72002.1"/>
    </source>
</evidence>
<feature type="binding site" evidence="6">
    <location>
        <position position="89"/>
    </location>
    <ligand>
        <name>[4Fe-4S] cluster</name>
        <dbReference type="ChEBI" id="CHEBI:49883"/>
        <note>4Fe-4S-S-AdoMet</note>
    </ligand>
</feature>
<dbReference type="NCBIfam" id="TIGR04337">
    <property type="entry name" value="AmmeMemoSam_rS"/>
    <property type="match status" value="1"/>
</dbReference>
<protein>
    <submittedName>
        <fullName evidence="8">AmmeMemoRadiSam system radical SAM enzyme</fullName>
    </submittedName>
</protein>
<keyword evidence="5 6" id="KW-0411">Iron-sulfur</keyword>
<keyword evidence="1" id="KW-0004">4Fe-4S</keyword>
<comment type="cofactor">
    <cofactor evidence="6">
        <name>[4Fe-4S] cluster</name>
        <dbReference type="ChEBI" id="CHEBI:49883"/>
    </cofactor>
    <text evidence="6">Binds 1 [4Fe-4S] cluster. The cluster is coordinated with 3 cysteines and an exchangeable S-adenosyl-L-methionine.</text>
</comment>
<dbReference type="SMART" id="SM00729">
    <property type="entry name" value="Elp3"/>
    <property type="match status" value="1"/>
</dbReference>
<keyword evidence="2 6" id="KW-0949">S-adenosyl-L-methionine</keyword>
<evidence type="ECO:0000256" key="3">
    <source>
        <dbReference type="ARBA" id="ARBA00022723"/>
    </source>
</evidence>
<dbReference type="Gene3D" id="3.20.20.70">
    <property type="entry name" value="Aldolase class I"/>
    <property type="match status" value="1"/>
</dbReference>
<dbReference type="GO" id="GO:0003824">
    <property type="term" value="F:catalytic activity"/>
    <property type="evidence" value="ECO:0007669"/>
    <property type="project" value="InterPro"/>
</dbReference>
<feature type="binding site" evidence="6">
    <location>
        <position position="82"/>
    </location>
    <ligand>
        <name>[4Fe-4S] cluster</name>
        <dbReference type="ChEBI" id="CHEBI:49883"/>
        <note>4Fe-4S-S-AdoMet</note>
    </ligand>
</feature>
<dbReference type="InterPro" id="IPR016431">
    <property type="entry name" value="Pyrv-formate_lyase-activ_prd"/>
</dbReference>
<dbReference type="SFLD" id="SFLDG01101">
    <property type="entry name" value="Uncharacterised_Radical_SAM_Su"/>
    <property type="match status" value="1"/>
</dbReference>
<evidence type="ECO:0000256" key="5">
    <source>
        <dbReference type="ARBA" id="ARBA00023014"/>
    </source>
</evidence>
<name>A0A2L1GQQ2_9BACT</name>
<keyword evidence="3 6" id="KW-0479">Metal-binding</keyword>
<organism evidence="8 9">
    <name type="scientific">Desulfobulbus oralis</name>
    <dbReference type="NCBI Taxonomy" id="1986146"/>
    <lineage>
        <taxon>Bacteria</taxon>
        <taxon>Pseudomonadati</taxon>
        <taxon>Thermodesulfobacteriota</taxon>
        <taxon>Desulfobulbia</taxon>
        <taxon>Desulfobulbales</taxon>
        <taxon>Desulfobulbaceae</taxon>
        <taxon>Desulfobulbus</taxon>
    </lineage>
</organism>
<evidence type="ECO:0000256" key="6">
    <source>
        <dbReference type="PIRSR" id="PIRSR004869-50"/>
    </source>
</evidence>